<dbReference type="InterPro" id="IPR037257">
    <property type="entry name" value="T2SS_E_N_sf"/>
</dbReference>
<evidence type="ECO:0000256" key="2">
    <source>
        <dbReference type="ARBA" id="ARBA00006611"/>
    </source>
</evidence>
<organism evidence="8 9">
    <name type="scientific">Sorangium cellulosum</name>
    <name type="common">Polyangium cellulosum</name>
    <dbReference type="NCBI Taxonomy" id="56"/>
    <lineage>
        <taxon>Bacteria</taxon>
        <taxon>Pseudomonadati</taxon>
        <taxon>Myxococcota</taxon>
        <taxon>Polyangia</taxon>
        <taxon>Polyangiales</taxon>
        <taxon>Polyangiaceae</taxon>
        <taxon>Sorangium</taxon>
    </lineage>
</organism>
<dbReference type="AlphaFoldDB" id="A0A150TFE8"/>
<proteinExistence type="inferred from homology"/>
<dbReference type="SUPFAM" id="SSF160246">
    <property type="entry name" value="EspE N-terminal domain-like"/>
    <property type="match status" value="1"/>
</dbReference>
<protein>
    <submittedName>
        <fullName evidence="8">Type II secretion system protein GspE</fullName>
    </submittedName>
</protein>
<gene>
    <name evidence="7" type="ORF">BE04_23885</name>
    <name evidence="8" type="ORF">BE21_52330</name>
</gene>
<dbReference type="InterPro" id="IPR007831">
    <property type="entry name" value="T2SS_GspE_N"/>
</dbReference>
<keyword evidence="5" id="KW-0067">ATP-binding</keyword>
<dbReference type="InterPro" id="IPR013374">
    <property type="entry name" value="ATPase_typ4_pilus-assembl_PilB"/>
</dbReference>
<dbReference type="InterPro" id="IPR001482">
    <property type="entry name" value="T2SS/T4SS_dom"/>
</dbReference>
<evidence type="ECO:0000313" key="7">
    <source>
        <dbReference type="EMBL" id="KYF57709.1"/>
    </source>
</evidence>
<dbReference type="EMBL" id="JEME01002746">
    <property type="protein sequence ID" value="KYG03307.1"/>
    <property type="molecule type" value="Genomic_DNA"/>
</dbReference>
<comment type="similarity">
    <text evidence="2">Belongs to the GSP E family.</text>
</comment>
<reference evidence="9 10" key="1">
    <citation type="submission" date="2014-02" db="EMBL/GenBank/DDBJ databases">
        <title>The small core and large imbalanced accessory genome model reveals a collaborative survival strategy of Sorangium cellulosum strains in nature.</title>
        <authorList>
            <person name="Han K."/>
            <person name="Peng R."/>
            <person name="Blom J."/>
            <person name="Li Y.-Z."/>
        </authorList>
    </citation>
    <scope>NUCLEOTIDE SEQUENCE [LARGE SCALE GENOMIC DNA]</scope>
    <source>
        <strain evidence="8 9">So0007-03</strain>
        <strain evidence="7 10">So0157-18</strain>
    </source>
</reference>
<name>A0A150TFE8_SORCE</name>
<dbReference type="GO" id="GO:0005886">
    <property type="term" value="C:plasma membrane"/>
    <property type="evidence" value="ECO:0007669"/>
    <property type="project" value="TreeGrafter"/>
</dbReference>
<dbReference type="PANTHER" id="PTHR30258">
    <property type="entry name" value="TYPE II SECRETION SYSTEM PROTEIN GSPE-RELATED"/>
    <property type="match status" value="1"/>
</dbReference>
<dbReference type="Gene3D" id="3.40.50.300">
    <property type="entry name" value="P-loop containing nucleotide triphosphate hydrolases"/>
    <property type="match status" value="1"/>
</dbReference>
<dbReference type="NCBIfam" id="TIGR02538">
    <property type="entry name" value="type_IV_pilB"/>
    <property type="match status" value="1"/>
</dbReference>
<feature type="domain" description="Bacterial type II secretion system protein E" evidence="6">
    <location>
        <begin position="383"/>
        <end position="397"/>
    </location>
</feature>
<dbReference type="Pfam" id="PF05157">
    <property type="entry name" value="MshEN"/>
    <property type="match status" value="1"/>
</dbReference>
<dbReference type="PANTHER" id="PTHR30258:SF1">
    <property type="entry name" value="PROTEIN TRANSPORT PROTEIN HOFB HOMOLOG"/>
    <property type="match status" value="1"/>
</dbReference>
<dbReference type="CDD" id="cd01129">
    <property type="entry name" value="PulE-GspE-like"/>
    <property type="match status" value="1"/>
</dbReference>
<accession>A0A150TFE8</accession>
<dbReference type="FunFam" id="3.30.300.160:FF:000002">
    <property type="entry name" value="Type II secretion system protein E"/>
    <property type="match status" value="1"/>
</dbReference>
<evidence type="ECO:0000256" key="1">
    <source>
        <dbReference type="ARBA" id="ARBA00004496"/>
    </source>
</evidence>
<dbReference type="SUPFAM" id="SSF52540">
    <property type="entry name" value="P-loop containing nucleoside triphosphate hydrolases"/>
    <property type="match status" value="1"/>
</dbReference>
<sequence>MSTNHRLGELLVREKLISLQQLRQAQEEQRKTGQNLGYALAKLGYISDGEITSFLSTQYRVPAVALDEYEIDAEVSRLVSREVCEKHKIIPISRSGTALVVAMADPTNLHAIDDIKFLTGFNVEPVVASETGITEAIERAYNVGPSYDEVLSEFGEEEVGFQVEADDVNVLELEKAAEGAPVVRLVNAILLNAIKKGASDIHVEPYEKKLRVRYRIDGVLMEEMQPPIKLKNAIASRLKIMSSLDIAERRLPQDGRIKLKMGRGREMDFRVSVLPTIWGEKIVLRLLDKSNLQLDMAKLGFDPKPLADFKWAIGQPWGMVLVTGPTGSGKTTTLYSALSDLNQIGSNISTAEDPVEYNLHGINQVQMHDEIGLNFAMSLRSFLRQDPDIIMVGEIRDFETAEIAVKAALTGHLVLSTLHTNDAPSTISRLLNMGVEPFLITASVNLVLAQRLARKICPDCRVPLRVDPKVLLDFGFTEQQVARADLVRGAGCKTCNGSGYKGRVALYEVMRFTDALKEMVLQGASTAELKAAAIKGGMLTLRMSGIEKVLAGVTTTEEVGRVTMGD</sequence>
<keyword evidence="4" id="KW-0547">Nucleotide-binding</keyword>
<dbReference type="Pfam" id="PF00437">
    <property type="entry name" value="T2SSE"/>
    <property type="match status" value="1"/>
</dbReference>
<evidence type="ECO:0000313" key="10">
    <source>
        <dbReference type="Proteomes" id="UP000075604"/>
    </source>
</evidence>
<dbReference type="GO" id="GO:0009297">
    <property type="term" value="P:pilus assembly"/>
    <property type="evidence" value="ECO:0007669"/>
    <property type="project" value="InterPro"/>
</dbReference>
<dbReference type="InterPro" id="IPR027417">
    <property type="entry name" value="P-loop_NTPase"/>
</dbReference>
<dbReference type="FunFam" id="3.40.50.300:FF:000398">
    <property type="entry name" value="Type IV pilus assembly ATPase PilB"/>
    <property type="match status" value="1"/>
</dbReference>
<evidence type="ECO:0000256" key="5">
    <source>
        <dbReference type="ARBA" id="ARBA00022840"/>
    </source>
</evidence>
<comment type="caution">
    <text evidence="8">The sequence shown here is derived from an EMBL/GenBank/DDBJ whole genome shotgun (WGS) entry which is preliminary data.</text>
</comment>
<keyword evidence="3" id="KW-0963">Cytoplasm</keyword>
<comment type="subcellular location">
    <subcellularLocation>
        <location evidence="1">Cytoplasm</location>
    </subcellularLocation>
</comment>
<evidence type="ECO:0000256" key="3">
    <source>
        <dbReference type="ARBA" id="ARBA00022490"/>
    </source>
</evidence>
<dbReference type="GO" id="GO:0016887">
    <property type="term" value="F:ATP hydrolysis activity"/>
    <property type="evidence" value="ECO:0007669"/>
    <property type="project" value="InterPro"/>
</dbReference>
<dbReference type="Proteomes" id="UP000075604">
    <property type="component" value="Unassembled WGS sequence"/>
</dbReference>
<dbReference type="EMBL" id="JELX01001768">
    <property type="protein sequence ID" value="KYF57709.1"/>
    <property type="molecule type" value="Genomic_DNA"/>
</dbReference>
<dbReference type="FunFam" id="3.30.450.90:FF:000001">
    <property type="entry name" value="Type II secretion system ATPase GspE"/>
    <property type="match status" value="1"/>
</dbReference>
<evidence type="ECO:0000313" key="9">
    <source>
        <dbReference type="Proteomes" id="UP000075502"/>
    </source>
</evidence>
<dbReference type="Gene3D" id="3.30.450.90">
    <property type="match status" value="1"/>
</dbReference>
<dbReference type="Proteomes" id="UP000075502">
    <property type="component" value="Unassembled WGS sequence"/>
</dbReference>
<evidence type="ECO:0000259" key="6">
    <source>
        <dbReference type="PROSITE" id="PS00662"/>
    </source>
</evidence>
<evidence type="ECO:0000313" key="8">
    <source>
        <dbReference type="EMBL" id="KYG03307.1"/>
    </source>
</evidence>
<dbReference type="Gene3D" id="3.30.300.160">
    <property type="entry name" value="Type II secretion system, protein E, N-terminal domain"/>
    <property type="match status" value="1"/>
</dbReference>
<dbReference type="GO" id="GO:0005524">
    <property type="term" value="F:ATP binding"/>
    <property type="evidence" value="ECO:0007669"/>
    <property type="project" value="UniProtKB-KW"/>
</dbReference>
<dbReference type="PROSITE" id="PS00662">
    <property type="entry name" value="T2SP_E"/>
    <property type="match status" value="1"/>
</dbReference>
<dbReference type="GO" id="GO:0005737">
    <property type="term" value="C:cytoplasm"/>
    <property type="evidence" value="ECO:0007669"/>
    <property type="project" value="UniProtKB-SubCell"/>
</dbReference>
<evidence type="ECO:0000256" key="4">
    <source>
        <dbReference type="ARBA" id="ARBA00022741"/>
    </source>
</evidence>